<reference evidence="2" key="1">
    <citation type="submission" date="2021-01" db="EMBL/GenBank/DDBJ databases">
        <title>Phytophthora aleatoria, a newly-described species from Pinus radiata is distinct from Phytophthora cactorum isolates based on comparative genomics.</title>
        <authorList>
            <person name="Mcdougal R."/>
            <person name="Panda P."/>
            <person name="Williams N."/>
            <person name="Studholme D.J."/>
        </authorList>
    </citation>
    <scope>NUCLEOTIDE SEQUENCE</scope>
    <source>
        <strain evidence="2">NZFS 3830</strain>
    </source>
</reference>
<accession>A0A8T1UK86</accession>
<evidence type="ECO:0000256" key="1">
    <source>
        <dbReference type="SAM" id="MobiDB-lite"/>
    </source>
</evidence>
<organism evidence="2 3">
    <name type="scientific">Phytophthora cactorum</name>
    <dbReference type="NCBI Taxonomy" id="29920"/>
    <lineage>
        <taxon>Eukaryota</taxon>
        <taxon>Sar</taxon>
        <taxon>Stramenopiles</taxon>
        <taxon>Oomycota</taxon>
        <taxon>Peronosporomycetes</taxon>
        <taxon>Peronosporales</taxon>
        <taxon>Peronosporaceae</taxon>
        <taxon>Phytophthora</taxon>
    </lineage>
</organism>
<feature type="region of interest" description="Disordered" evidence="1">
    <location>
        <begin position="319"/>
        <end position="338"/>
    </location>
</feature>
<protein>
    <submittedName>
        <fullName evidence="2">Uncharacterized protein</fullName>
    </submittedName>
</protein>
<proteinExistence type="predicted"/>
<name>A0A8T1UK86_9STRA</name>
<feature type="region of interest" description="Disordered" evidence="1">
    <location>
        <begin position="188"/>
        <end position="234"/>
    </location>
</feature>
<feature type="region of interest" description="Disordered" evidence="1">
    <location>
        <begin position="67"/>
        <end position="106"/>
    </location>
</feature>
<sequence>MSRWGFHAVTLASGTADAALAAKRELLNRLKANSELTSWTRGCSYRVVDRTELEELVRVAHAEEVEVKRREEKAPEEAARLEKEAEGGDADLAPQTEEGEGETTRVPLTPPLLALAFQRLLDEMHAGWAKWEQWQKDREANKECYKVVDPRQPDVIAQEIAMQRKVMAAYKAARARKKMARQKAREMKAKSVSQEMSPGRMETVQEGEEALEGEGDDEEHSDDEFGQFGSDMSDDDVGDTVEVDDPMELLWSAFSQADVEGRGLLSIAQTRLGVANVLGIGVTTNELTEALVRFKLPYPFNVSFDVFADLVAFFRKGDSDNQDPAESSADTTSHIPPLKGVAVEQRKGQGRAAAGSAAEAIRARLYHAV</sequence>
<dbReference type="EMBL" id="JAENGZ010000262">
    <property type="protein sequence ID" value="KAG6963644.1"/>
    <property type="molecule type" value="Genomic_DNA"/>
</dbReference>
<dbReference type="OrthoDB" id="10257153at2759"/>
<feature type="compositionally biased region" description="Acidic residues" evidence="1">
    <location>
        <begin position="205"/>
        <end position="225"/>
    </location>
</feature>
<feature type="compositionally biased region" description="Polar residues" evidence="1">
    <location>
        <begin position="322"/>
        <end position="334"/>
    </location>
</feature>
<dbReference type="Proteomes" id="UP000688947">
    <property type="component" value="Unassembled WGS sequence"/>
</dbReference>
<comment type="caution">
    <text evidence="2">The sequence shown here is derived from an EMBL/GenBank/DDBJ whole genome shotgun (WGS) entry which is preliminary data.</text>
</comment>
<feature type="compositionally biased region" description="Basic and acidic residues" evidence="1">
    <location>
        <begin position="67"/>
        <end position="86"/>
    </location>
</feature>
<evidence type="ECO:0000313" key="3">
    <source>
        <dbReference type="Proteomes" id="UP000688947"/>
    </source>
</evidence>
<gene>
    <name evidence="2" type="ORF">JG687_00006434</name>
</gene>
<evidence type="ECO:0000313" key="2">
    <source>
        <dbReference type="EMBL" id="KAG6963644.1"/>
    </source>
</evidence>
<dbReference type="VEuPathDB" id="FungiDB:PC110_g6357"/>
<dbReference type="AlphaFoldDB" id="A0A8T1UK86"/>